<accession>A0A158KT84</accession>
<organism evidence="2 3">
    <name type="scientific">Caballeronia choica</name>
    <dbReference type="NCBI Taxonomy" id="326476"/>
    <lineage>
        <taxon>Bacteria</taxon>
        <taxon>Pseudomonadati</taxon>
        <taxon>Pseudomonadota</taxon>
        <taxon>Betaproteobacteria</taxon>
        <taxon>Burkholderiales</taxon>
        <taxon>Burkholderiaceae</taxon>
        <taxon>Caballeronia</taxon>
    </lineage>
</organism>
<dbReference type="Gene3D" id="3.30.160.390">
    <property type="entry name" value="Integrase, DNA-binding domain"/>
    <property type="match status" value="1"/>
</dbReference>
<sequence>MYLEATPAGGKYWRMTYRYADKEKRLALGVYPNVTMGNKKPREPYAVGVYGQTS</sequence>
<evidence type="ECO:0000313" key="2">
    <source>
        <dbReference type="EMBL" id="SAL84294.1"/>
    </source>
</evidence>
<dbReference type="RefSeq" id="WP_200828889.1">
    <property type="nucleotide sequence ID" value="NZ_FCON02000156.1"/>
</dbReference>
<feature type="domain" description="Integrase DNA-binding" evidence="1">
    <location>
        <begin position="1"/>
        <end position="36"/>
    </location>
</feature>
<proteinExistence type="predicted"/>
<evidence type="ECO:0000259" key="1">
    <source>
        <dbReference type="Pfam" id="PF13356"/>
    </source>
</evidence>
<comment type="caution">
    <text evidence="2">The sequence shown here is derived from an EMBL/GenBank/DDBJ whole genome shotgun (WGS) entry which is preliminary data.</text>
</comment>
<gene>
    <name evidence="2" type="ORF">AWB68_07245</name>
</gene>
<keyword evidence="3" id="KW-1185">Reference proteome</keyword>
<dbReference type="AlphaFoldDB" id="A0A158KT84"/>
<name>A0A158KT84_9BURK</name>
<protein>
    <submittedName>
        <fullName evidence="2">Integrase</fullName>
    </submittedName>
</protein>
<dbReference type="InterPro" id="IPR025166">
    <property type="entry name" value="Integrase_DNA_bind_dom"/>
</dbReference>
<reference evidence="2" key="1">
    <citation type="submission" date="2016-01" db="EMBL/GenBank/DDBJ databases">
        <authorList>
            <person name="Peeters C."/>
        </authorList>
    </citation>
    <scope>NUCLEOTIDE SEQUENCE [LARGE SCALE GENOMIC DNA]</scope>
    <source>
        <strain evidence="2">LMG 22940</strain>
    </source>
</reference>
<dbReference type="Pfam" id="PF13356">
    <property type="entry name" value="Arm-DNA-bind_3"/>
    <property type="match status" value="1"/>
</dbReference>
<evidence type="ECO:0000313" key="3">
    <source>
        <dbReference type="Proteomes" id="UP000054770"/>
    </source>
</evidence>
<dbReference type="Proteomes" id="UP000054770">
    <property type="component" value="Unassembled WGS sequence"/>
</dbReference>
<dbReference type="InterPro" id="IPR038488">
    <property type="entry name" value="Integrase_DNA-bd_sf"/>
</dbReference>
<dbReference type="EMBL" id="FCON02000156">
    <property type="protein sequence ID" value="SAL84294.1"/>
    <property type="molecule type" value="Genomic_DNA"/>
</dbReference>